<sequence>MVKKTVGVEINGCVFGNDGKDVGHAEFWNAFIEFVEARGWYFGGGTVQIDEDGNKIEDID</sequence>
<name>A0AAJ1T163_9BACI</name>
<gene>
    <name evidence="1" type="ORF">J2S13_003142</name>
</gene>
<dbReference type="EMBL" id="JAUSUC010000065">
    <property type="protein sequence ID" value="MDQ0216668.1"/>
    <property type="molecule type" value="Genomic_DNA"/>
</dbReference>
<keyword evidence="2" id="KW-1185">Reference proteome</keyword>
<dbReference type="AlphaFoldDB" id="A0AAJ1T163"/>
<accession>A0AAJ1T163</accession>
<organism evidence="1 2">
    <name type="scientific">Oikeobacillus pervagus</name>
    <dbReference type="NCBI Taxonomy" id="1325931"/>
    <lineage>
        <taxon>Bacteria</taxon>
        <taxon>Bacillati</taxon>
        <taxon>Bacillota</taxon>
        <taxon>Bacilli</taxon>
        <taxon>Bacillales</taxon>
        <taxon>Bacillaceae</taxon>
        <taxon>Oikeobacillus</taxon>
    </lineage>
</organism>
<evidence type="ECO:0000313" key="1">
    <source>
        <dbReference type="EMBL" id="MDQ0216668.1"/>
    </source>
</evidence>
<evidence type="ECO:0000313" key="2">
    <source>
        <dbReference type="Proteomes" id="UP001237207"/>
    </source>
</evidence>
<proteinExistence type="predicted"/>
<protein>
    <submittedName>
        <fullName evidence="1">Uncharacterized protein</fullName>
    </submittedName>
</protein>
<dbReference type="Proteomes" id="UP001237207">
    <property type="component" value="Unassembled WGS sequence"/>
</dbReference>
<comment type="caution">
    <text evidence="1">The sequence shown here is derived from an EMBL/GenBank/DDBJ whole genome shotgun (WGS) entry which is preliminary data.</text>
</comment>
<reference evidence="1" key="1">
    <citation type="submission" date="2023-07" db="EMBL/GenBank/DDBJ databases">
        <title>Genomic Encyclopedia of Type Strains, Phase IV (KMG-IV): sequencing the most valuable type-strain genomes for metagenomic binning, comparative biology and taxonomic classification.</title>
        <authorList>
            <person name="Goeker M."/>
        </authorList>
    </citation>
    <scope>NUCLEOTIDE SEQUENCE</scope>
    <source>
        <strain evidence="1">DSM 23947</strain>
    </source>
</reference>